<organism evidence="1 2">
    <name type="scientific">Nosema granulosis</name>
    <dbReference type="NCBI Taxonomy" id="83296"/>
    <lineage>
        <taxon>Eukaryota</taxon>
        <taxon>Fungi</taxon>
        <taxon>Fungi incertae sedis</taxon>
        <taxon>Microsporidia</taxon>
        <taxon>Nosematidae</taxon>
        <taxon>Nosema</taxon>
    </lineage>
</organism>
<name>A0A9P6KXH7_9MICR</name>
<evidence type="ECO:0000313" key="1">
    <source>
        <dbReference type="EMBL" id="KAF9760587.1"/>
    </source>
</evidence>
<accession>A0A9P6KXH7</accession>
<dbReference type="Proteomes" id="UP000740883">
    <property type="component" value="Unassembled WGS sequence"/>
</dbReference>
<dbReference type="EMBL" id="SBJO01000580">
    <property type="protein sequence ID" value="KAF9760587.1"/>
    <property type="molecule type" value="Genomic_DNA"/>
</dbReference>
<reference evidence="1 2" key="1">
    <citation type="journal article" date="2020" name="Genome Biol. Evol.">
        <title>Comparative genomics of strictly vertically transmitted, feminizing microsporidia endosymbionts of amphipod crustaceans.</title>
        <authorList>
            <person name="Cormier A."/>
            <person name="Chebbi M.A."/>
            <person name="Giraud I."/>
            <person name="Wattier R."/>
            <person name="Teixeira M."/>
            <person name="Gilbert C."/>
            <person name="Rigaud T."/>
            <person name="Cordaux R."/>
        </authorList>
    </citation>
    <scope>NUCLEOTIDE SEQUENCE [LARGE SCALE GENOMIC DNA]</scope>
    <source>
        <strain evidence="1 2">Ou3-Ou53</strain>
    </source>
</reference>
<evidence type="ECO:0000313" key="2">
    <source>
        <dbReference type="Proteomes" id="UP000740883"/>
    </source>
</evidence>
<gene>
    <name evidence="1" type="ORF">NGRA_3103</name>
</gene>
<comment type="caution">
    <text evidence="1">The sequence shown here is derived from an EMBL/GenBank/DDBJ whole genome shotgun (WGS) entry which is preliminary data.</text>
</comment>
<proteinExistence type="predicted"/>
<dbReference type="AlphaFoldDB" id="A0A9P6KXH7"/>
<keyword evidence="2" id="KW-1185">Reference proteome</keyword>
<protein>
    <submittedName>
        <fullName evidence="1">Uncharacterized protein</fullName>
    </submittedName>
</protein>
<sequence length="101" mass="11993">MTNTRIKRVAGEPRSQEARMLLKEALKVEMRIKLLYECDKVELRKVVEIASSDLQDYIFEKFSRGLKDWDGIVEQLKKDEEAEMIENVIETVMNDWTIEER</sequence>